<organism evidence="2 3">
    <name type="scientific">Candidatus Falkowbacteria bacterium RIFOXYD2_FULL_34_120</name>
    <dbReference type="NCBI Taxonomy" id="1798007"/>
    <lineage>
        <taxon>Bacteria</taxon>
        <taxon>Candidatus Falkowiibacteriota</taxon>
    </lineage>
</organism>
<reference evidence="2 3" key="1">
    <citation type="journal article" date="2016" name="Nat. Commun.">
        <title>Thousands of microbial genomes shed light on interconnected biogeochemical processes in an aquifer system.</title>
        <authorList>
            <person name="Anantharaman K."/>
            <person name="Brown C.T."/>
            <person name="Hug L.A."/>
            <person name="Sharon I."/>
            <person name="Castelle C.J."/>
            <person name="Probst A.J."/>
            <person name="Thomas B.C."/>
            <person name="Singh A."/>
            <person name="Wilkins M.J."/>
            <person name="Karaoz U."/>
            <person name="Brodie E.L."/>
            <person name="Williams K.H."/>
            <person name="Hubbard S.S."/>
            <person name="Banfield J.F."/>
        </authorList>
    </citation>
    <scope>NUCLEOTIDE SEQUENCE [LARGE SCALE GENOMIC DNA]</scope>
</reference>
<feature type="region of interest" description="Disordered" evidence="1">
    <location>
        <begin position="90"/>
        <end position="120"/>
    </location>
</feature>
<accession>A0A1F5TR66</accession>
<dbReference type="EMBL" id="MFGO01000009">
    <property type="protein sequence ID" value="OGF41425.1"/>
    <property type="molecule type" value="Genomic_DNA"/>
</dbReference>
<name>A0A1F5TR66_9BACT</name>
<evidence type="ECO:0000313" key="2">
    <source>
        <dbReference type="EMBL" id="OGF41425.1"/>
    </source>
</evidence>
<dbReference type="AlphaFoldDB" id="A0A1F5TR66"/>
<comment type="caution">
    <text evidence="2">The sequence shown here is derived from an EMBL/GenBank/DDBJ whole genome shotgun (WGS) entry which is preliminary data.</text>
</comment>
<protein>
    <submittedName>
        <fullName evidence="2">Uncharacterized protein</fullName>
    </submittedName>
</protein>
<dbReference type="Proteomes" id="UP000177579">
    <property type="component" value="Unassembled WGS sequence"/>
</dbReference>
<proteinExistence type="predicted"/>
<evidence type="ECO:0000313" key="3">
    <source>
        <dbReference type="Proteomes" id="UP000177579"/>
    </source>
</evidence>
<evidence type="ECO:0000256" key="1">
    <source>
        <dbReference type="SAM" id="MobiDB-lite"/>
    </source>
</evidence>
<gene>
    <name evidence="2" type="ORF">A2531_00055</name>
</gene>
<sequence>MNKKITLGLISAILAIGGYLAISSLSGERPGGGNSPERIVADYRDLLAAAEGLRSSAGSACENKQDLDTKIASLEEQLADLADRKKDWLNNVPKLPDAEPEQSPGRPGSEVPELTSDAPPLPEVEIEVTGSEVPELSSDVPPLPDIDIVTTDEEYIPELPEINTGRPGSDMPELSSDVPPLPEINDADIVNPDVPALPKIDNADIINPDEHIFQMAELERQIGDILQELKTICPDEQAPAKKRAVSDKCSDACQRHRDCAAYTEDATPADLKDAYDTCLEECAAWPKEMVKCINKTDIKTPNDCVSFLNCRLPQYYEEKYLP</sequence>